<dbReference type="EMBL" id="BK015255">
    <property type="protein sequence ID" value="DAD98201.1"/>
    <property type="molecule type" value="Genomic_DNA"/>
</dbReference>
<organism evidence="2">
    <name type="scientific">Myoviridae sp. cte5Z19</name>
    <dbReference type="NCBI Taxonomy" id="2825145"/>
    <lineage>
        <taxon>Viruses</taxon>
        <taxon>Duplodnaviria</taxon>
        <taxon>Heunggongvirae</taxon>
        <taxon>Uroviricota</taxon>
        <taxon>Caudoviricetes</taxon>
    </lineage>
</organism>
<protein>
    <submittedName>
        <fullName evidence="2">Uncharacterized protein</fullName>
    </submittedName>
</protein>
<sequence length="84" mass="9641">MASSIQTSVSFPRLKVIDLSFSRCFSSFTPRKMISHLPSHHDFLPTPYSVADYPVLPVFCLFLCSIISQLLRRFVLSSRFPLYP</sequence>
<accession>A0A8S5NU24</accession>
<name>A0A8S5NU24_9CAUD</name>
<evidence type="ECO:0000313" key="2">
    <source>
        <dbReference type="EMBL" id="DAD98201.1"/>
    </source>
</evidence>
<keyword evidence="1" id="KW-0472">Membrane</keyword>
<keyword evidence="1" id="KW-1133">Transmembrane helix</keyword>
<reference evidence="2" key="1">
    <citation type="journal article" date="2021" name="Proc. Natl. Acad. Sci. U.S.A.">
        <title>A Catalog of Tens of Thousands of Viruses from Human Metagenomes Reveals Hidden Associations with Chronic Diseases.</title>
        <authorList>
            <person name="Tisza M.J."/>
            <person name="Buck C.B."/>
        </authorList>
    </citation>
    <scope>NUCLEOTIDE SEQUENCE</scope>
    <source>
        <strain evidence="2">Cte5Z19</strain>
    </source>
</reference>
<evidence type="ECO:0000256" key="1">
    <source>
        <dbReference type="SAM" id="Phobius"/>
    </source>
</evidence>
<proteinExistence type="predicted"/>
<keyword evidence="1" id="KW-0812">Transmembrane</keyword>
<feature type="transmembrane region" description="Helical" evidence="1">
    <location>
        <begin position="53"/>
        <end position="71"/>
    </location>
</feature>